<feature type="transmembrane region" description="Helical" evidence="1">
    <location>
        <begin position="59"/>
        <end position="78"/>
    </location>
</feature>
<keyword evidence="1" id="KW-0812">Transmembrane</keyword>
<accession>A0A8H3DXD3</accession>
<dbReference type="Proteomes" id="UP000663827">
    <property type="component" value="Unassembled WGS sequence"/>
</dbReference>
<name>A0A8H3DXD3_9AGAM</name>
<organism evidence="2 3">
    <name type="scientific">Rhizoctonia solani</name>
    <dbReference type="NCBI Taxonomy" id="456999"/>
    <lineage>
        <taxon>Eukaryota</taxon>
        <taxon>Fungi</taxon>
        <taxon>Dikarya</taxon>
        <taxon>Basidiomycota</taxon>
        <taxon>Agaricomycotina</taxon>
        <taxon>Agaricomycetes</taxon>
        <taxon>Cantharellales</taxon>
        <taxon>Ceratobasidiaceae</taxon>
        <taxon>Rhizoctonia</taxon>
    </lineage>
</organism>
<evidence type="ECO:0000313" key="3">
    <source>
        <dbReference type="Proteomes" id="UP000663827"/>
    </source>
</evidence>
<reference evidence="2" key="1">
    <citation type="submission" date="2021-01" db="EMBL/GenBank/DDBJ databases">
        <authorList>
            <person name="Kaushik A."/>
        </authorList>
    </citation>
    <scope>NUCLEOTIDE SEQUENCE</scope>
    <source>
        <strain evidence="2">AG5</strain>
    </source>
</reference>
<keyword evidence="1" id="KW-1133">Transmembrane helix</keyword>
<evidence type="ECO:0000256" key="1">
    <source>
        <dbReference type="SAM" id="Phobius"/>
    </source>
</evidence>
<dbReference type="Gene3D" id="1.20.1250.20">
    <property type="entry name" value="MFS general substrate transporter like domains"/>
    <property type="match status" value="1"/>
</dbReference>
<gene>
    <name evidence="2" type="ORF">RDB_LOCUS59862</name>
</gene>
<dbReference type="AlphaFoldDB" id="A0A8H3DXD3"/>
<feature type="transmembrane region" description="Helical" evidence="1">
    <location>
        <begin position="26"/>
        <end position="47"/>
    </location>
</feature>
<protein>
    <submittedName>
        <fullName evidence="2">Uncharacterized protein</fullName>
    </submittedName>
</protein>
<sequence length="142" mass="15067">MTPVSRYGVFQDYFIRNKTFGDASEAALGAVGTIYIAIEYASLLLLIPVAQQWRHKIPSIMWSCLCVCCISLVCASFVTQLNKPQSGGFSSAWPAVSVDIVGPEHQAAVPSVFGVLGIPKGIAAVIGPIIAAALHHPRESAI</sequence>
<proteinExistence type="predicted"/>
<comment type="caution">
    <text evidence="2">The sequence shown here is derived from an EMBL/GenBank/DDBJ whole genome shotgun (WGS) entry which is preliminary data.</text>
</comment>
<keyword evidence="1" id="KW-0472">Membrane</keyword>
<evidence type="ECO:0000313" key="2">
    <source>
        <dbReference type="EMBL" id="CAE7126103.1"/>
    </source>
</evidence>
<dbReference type="EMBL" id="CAJNJQ010001197">
    <property type="protein sequence ID" value="CAE7126103.1"/>
    <property type="molecule type" value="Genomic_DNA"/>
</dbReference>
<dbReference type="InterPro" id="IPR036259">
    <property type="entry name" value="MFS_trans_sf"/>
</dbReference>
<feature type="transmembrane region" description="Helical" evidence="1">
    <location>
        <begin position="112"/>
        <end position="134"/>
    </location>
</feature>
<dbReference type="SUPFAM" id="SSF103473">
    <property type="entry name" value="MFS general substrate transporter"/>
    <property type="match status" value="1"/>
</dbReference>